<reference evidence="5 6" key="1">
    <citation type="journal article" date="2016" name="Mol. Biol. Evol.">
        <title>Comparative Genomics of Early-Diverging Mushroom-Forming Fungi Provides Insights into the Origins of Lignocellulose Decay Capabilities.</title>
        <authorList>
            <person name="Nagy L.G."/>
            <person name="Riley R."/>
            <person name="Tritt A."/>
            <person name="Adam C."/>
            <person name="Daum C."/>
            <person name="Floudas D."/>
            <person name="Sun H."/>
            <person name="Yadav J.S."/>
            <person name="Pangilinan J."/>
            <person name="Larsson K.H."/>
            <person name="Matsuura K."/>
            <person name="Barry K."/>
            <person name="Labutti K."/>
            <person name="Kuo R."/>
            <person name="Ohm R.A."/>
            <person name="Bhattacharya S.S."/>
            <person name="Shirouzu T."/>
            <person name="Yoshinaga Y."/>
            <person name="Martin F.M."/>
            <person name="Grigoriev I.V."/>
            <person name="Hibbett D.S."/>
        </authorList>
    </citation>
    <scope>NUCLEOTIDE SEQUENCE [LARGE SCALE GENOMIC DNA]</scope>
    <source>
        <strain evidence="5 6">HHB12733</strain>
    </source>
</reference>
<protein>
    <submittedName>
        <fullName evidence="5">NAD(P)-binding protein</fullName>
    </submittedName>
</protein>
<feature type="region of interest" description="Disordered" evidence="4">
    <location>
        <begin position="1"/>
        <end position="21"/>
    </location>
</feature>
<keyword evidence="2" id="KW-0521">NADP</keyword>
<dbReference type="SUPFAM" id="SSF51735">
    <property type="entry name" value="NAD(P)-binding Rossmann-fold domains"/>
    <property type="match status" value="1"/>
</dbReference>
<evidence type="ECO:0000256" key="1">
    <source>
        <dbReference type="ARBA" id="ARBA00006484"/>
    </source>
</evidence>
<dbReference type="InParanoid" id="A0A165JB91"/>
<dbReference type="InterPro" id="IPR036291">
    <property type="entry name" value="NAD(P)-bd_dom_sf"/>
</dbReference>
<evidence type="ECO:0000256" key="2">
    <source>
        <dbReference type="ARBA" id="ARBA00022857"/>
    </source>
</evidence>
<gene>
    <name evidence="5" type="ORF">CALCODRAFT_427532</name>
</gene>
<evidence type="ECO:0000256" key="3">
    <source>
        <dbReference type="ARBA" id="ARBA00023002"/>
    </source>
</evidence>
<dbReference type="InterPro" id="IPR002347">
    <property type="entry name" value="SDR_fam"/>
</dbReference>
<dbReference type="PROSITE" id="PS00061">
    <property type="entry name" value="ADH_SHORT"/>
    <property type="match status" value="1"/>
</dbReference>
<evidence type="ECO:0000313" key="6">
    <source>
        <dbReference type="Proteomes" id="UP000076842"/>
    </source>
</evidence>
<dbReference type="PANTHER" id="PTHR43008:SF14">
    <property type="entry name" value="DEHYDROGENASE ARBD, PUTATIVE-RELATED"/>
    <property type="match status" value="1"/>
</dbReference>
<accession>A0A165JB91</accession>
<dbReference type="Proteomes" id="UP000076842">
    <property type="component" value="Unassembled WGS sequence"/>
</dbReference>
<dbReference type="GO" id="GO:0050664">
    <property type="term" value="F:oxidoreductase activity, acting on NAD(P)H, oxygen as acceptor"/>
    <property type="evidence" value="ECO:0007669"/>
    <property type="project" value="TreeGrafter"/>
</dbReference>
<keyword evidence="3" id="KW-0560">Oxidoreductase</keyword>
<dbReference type="GO" id="GO:0050085">
    <property type="term" value="F:mannitol 2-dehydrogenase (NADP+) activity"/>
    <property type="evidence" value="ECO:0007669"/>
    <property type="project" value="UniProtKB-ARBA"/>
</dbReference>
<dbReference type="FunCoup" id="A0A165JB91">
    <property type="interactions" value="44"/>
</dbReference>
<sequence>MSTTSKAPSPPPPAHAPIDEGATFAYPKDLDIPGHETRHDQGSRKTRTLKTFSMEGKVCVVTGAARGLGNMFARTFVESGCSKLVIIDLRQEDADKAAAELVADFENQGEVEKGEIECLGLGCDVSSEPAVQAAFAQISAKFGGVHVLVANAGIVANYPALEYPAERMKQLFDINVHGVFYCAREAAKIMIEKQIQGSIVLIASMSANIVNYPQPQMPYNASKAAVKHMAASLAVEWAQKGVRVNALSPGYMLTALTKAVVAPHVGMLESWAEKTPMGRVGDPEDLKGAIVYLASDASKFTTGSELVVDGGYSII</sequence>
<evidence type="ECO:0000313" key="5">
    <source>
        <dbReference type="EMBL" id="KZT61613.1"/>
    </source>
</evidence>
<dbReference type="EMBL" id="KV423922">
    <property type="protein sequence ID" value="KZT61613.1"/>
    <property type="molecule type" value="Genomic_DNA"/>
</dbReference>
<dbReference type="AlphaFoldDB" id="A0A165JB91"/>
<keyword evidence="6" id="KW-1185">Reference proteome</keyword>
<comment type="similarity">
    <text evidence="1">Belongs to the short-chain dehydrogenases/reductases (SDR) family.</text>
</comment>
<evidence type="ECO:0000256" key="4">
    <source>
        <dbReference type="SAM" id="MobiDB-lite"/>
    </source>
</evidence>
<dbReference type="FunFam" id="3.40.50.720:FF:000090">
    <property type="entry name" value="NADP-dependent mannitol dehydrogenase"/>
    <property type="match status" value="1"/>
</dbReference>
<dbReference type="Pfam" id="PF13561">
    <property type="entry name" value="adh_short_C2"/>
    <property type="match status" value="1"/>
</dbReference>
<organism evidence="5 6">
    <name type="scientific">Calocera cornea HHB12733</name>
    <dbReference type="NCBI Taxonomy" id="1353952"/>
    <lineage>
        <taxon>Eukaryota</taxon>
        <taxon>Fungi</taxon>
        <taxon>Dikarya</taxon>
        <taxon>Basidiomycota</taxon>
        <taxon>Agaricomycotina</taxon>
        <taxon>Dacrymycetes</taxon>
        <taxon>Dacrymycetales</taxon>
        <taxon>Dacrymycetaceae</taxon>
        <taxon>Calocera</taxon>
    </lineage>
</organism>
<dbReference type="InterPro" id="IPR020904">
    <property type="entry name" value="Sc_DH/Rdtase_CS"/>
</dbReference>
<proteinExistence type="inferred from homology"/>
<dbReference type="Gene3D" id="3.40.50.720">
    <property type="entry name" value="NAD(P)-binding Rossmann-like Domain"/>
    <property type="match status" value="1"/>
</dbReference>
<name>A0A165JB91_9BASI</name>
<dbReference type="PRINTS" id="PR00081">
    <property type="entry name" value="GDHRDH"/>
</dbReference>
<dbReference type="OrthoDB" id="5325318at2759"/>
<dbReference type="PANTHER" id="PTHR43008">
    <property type="entry name" value="BENZIL REDUCTASE"/>
    <property type="match status" value="1"/>
</dbReference>
<dbReference type="STRING" id="1353952.A0A165JB91"/>
<dbReference type="GO" id="GO:0005975">
    <property type="term" value="P:carbohydrate metabolic process"/>
    <property type="evidence" value="ECO:0007669"/>
    <property type="project" value="UniProtKB-ARBA"/>
</dbReference>
<dbReference type="GO" id="GO:0044281">
    <property type="term" value="P:small molecule metabolic process"/>
    <property type="evidence" value="ECO:0007669"/>
    <property type="project" value="UniProtKB-ARBA"/>
</dbReference>
<dbReference type="PRINTS" id="PR00080">
    <property type="entry name" value="SDRFAMILY"/>
</dbReference>